<evidence type="ECO:0000259" key="6">
    <source>
        <dbReference type="Pfam" id="PF01207"/>
    </source>
</evidence>
<dbReference type="Proteomes" id="UP000046392">
    <property type="component" value="Unplaced"/>
</dbReference>
<dbReference type="PANTHER" id="PTHR45936:SF1">
    <property type="entry name" value="TRNA-DIHYDROURIDINE(20) SYNTHASE [NAD(P)+]-LIKE"/>
    <property type="match status" value="1"/>
</dbReference>
<evidence type="ECO:0000313" key="7">
    <source>
        <dbReference type="Proteomes" id="UP000046392"/>
    </source>
</evidence>
<name>A0A0N5B9E8_STREA</name>
<keyword evidence="2" id="KW-0285">Flavoprotein</keyword>
<protein>
    <submittedName>
        <fullName evidence="8">Dus domain-containing protein</fullName>
    </submittedName>
</protein>
<evidence type="ECO:0000256" key="4">
    <source>
        <dbReference type="ARBA" id="ARBA00022694"/>
    </source>
</evidence>
<dbReference type="Pfam" id="PF01207">
    <property type="entry name" value="Dus"/>
    <property type="match status" value="1"/>
</dbReference>
<dbReference type="AlphaFoldDB" id="A0A0N5B9E8"/>
<keyword evidence="7" id="KW-1185">Reference proteome</keyword>
<dbReference type="Gene3D" id="3.20.20.70">
    <property type="entry name" value="Aldolase class I"/>
    <property type="match status" value="1"/>
</dbReference>
<dbReference type="GO" id="GO:0005737">
    <property type="term" value="C:cytoplasm"/>
    <property type="evidence" value="ECO:0007669"/>
    <property type="project" value="TreeGrafter"/>
</dbReference>
<reference evidence="8" key="1">
    <citation type="submission" date="2017-02" db="UniProtKB">
        <authorList>
            <consortium name="WormBaseParasite"/>
        </authorList>
    </citation>
    <scope>IDENTIFICATION</scope>
</reference>
<dbReference type="STRING" id="174720.A0A0N5B9E8"/>
<dbReference type="CDD" id="cd02801">
    <property type="entry name" value="DUS_like_FMN"/>
    <property type="match status" value="1"/>
</dbReference>
<evidence type="ECO:0000256" key="1">
    <source>
        <dbReference type="ARBA" id="ARBA00001917"/>
    </source>
</evidence>
<dbReference type="GO" id="GO:0050660">
    <property type="term" value="F:flavin adenine dinucleotide binding"/>
    <property type="evidence" value="ECO:0007669"/>
    <property type="project" value="InterPro"/>
</dbReference>
<evidence type="ECO:0000256" key="2">
    <source>
        <dbReference type="ARBA" id="ARBA00022630"/>
    </source>
</evidence>
<evidence type="ECO:0000256" key="3">
    <source>
        <dbReference type="ARBA" id="ARBA00022643"/>
    </source>
</evidence>
<dbReference type="InterPro" id="IPR013785">
    <property type="entry name" value="Aldolase_TIM"/>
</dbReference>
<dbReference type="Gene3D" id="3.30.160.20">
    <property type="match status" value="1"/>
</dbReference>
<dbReference type="PANTHER" id="PTHR45936">
    <property type="entry name" value="TRNA-DIHYDROURIDINE(20) SYNTHASE [NAD(P)+]-LIKE"/>
    <property type="match status" value="1"/>
</dbReference>
<sequence length="444" mass="50280">MSSNASDSSHYAGKICLAPMVRAGRTPLRLLSLDYGADLVYTEEIVDKRLITAKRIENKLLNTIDYVNDAEIVLRIAPEEKGKIVLQLGTDSPERSCEVLNKLTQDVSSIDINMGCPKPFSILGGMGAALLSKPEVAKEILESLVSISKIPVSAKIRVLDKREDTLEFAKMVQRCGVAAIGVHGRRRDERPNDKNRVDEIKEVVDYLDIPVLANGQSGVIKEYKDIEEFKEKTGASGILLGRIALSNPSIFRKEGLHDMRTEIVNILEKSCMYDEPFTQCKYVLSRILGSQLEFDPRGKATSEAGSILGMCKAWSVEDRYYHWKKIHQERDSVNRKRKLEEEKDSDVTFHDITFPMKRLRMCKSALTPKCFIRNYCLKEGLPLPTFKTWKRESDGRWEAVIEINNKKHQSRVAQMNKRMAEQVSALCAIIALGIRDDLEGEWEE</sequence>
<dbReference type="PROSITE" id="PS01136">
    <property type="entry name" value="UPF0034"/>
    <property type="match status" value="1"/>
</dbReference>
<dbReference type="SUPFAM" id="SSF51395">
    <property type="entry name" value="FMN-linked oxidoreductases"/>
    <property type="match status" value="1"/>
</dbReference>
<evidence type="ECO:0000256" key="5">
    <source>
        <dbReference type="ARBA" id="ARBA00023002"/>
    </source>
</evidence>
<keyword evidence="3" id="KW-0288">FMN</keyword>
<dbReference type="GO" id="GO:0017150">
    <property type="term" value="F:tRNA dihydrouridine synthase activity"/>
    <property type="evidence" value="ECO:0007669"/>
    <property type="project" value="InterPro"/>
</dbReference>
<dbReference type="InterPro" id="IPR035587">
    <property type="entry name" value="DUS-like_FMN-bd"/>
</dbReference>
<keyword evidence="4" id="KW-0819">tRNA processing</keyword>
<evidence type="ECO:0000313" key="8">
    <source>
        <dbReference type="WBParaSite" id="SPAL_0000266400.1"/>
    </source>
</evidence>
<dbReference type="InterPro" id="IPR052582">
    <property type="entry name" value="tRNA-DUS-like"/>
</dbReference>
<dbReference type="WBParaSite" id="SPAL_0000266400.1">
    <property type="protein sequence ID" value="SPAL_0000266400.1"/>
    <property type="gene ID" value="SPAL_0000266400"/>
</dbReference>
<comment type="cofactor">
    <cofactor evidence="1">
        <name>FMN</name>
        <dbReference type="ChEBI" id="CHEBI:58210"/>
    </cofactor>
</comment>
<feature type="domain" description="DUS-like FMN-binding" evidence="6">
    <location>
        <begin position="17"/>
        <end position="262"/>
    </location>
</feature>
<proteinExistence type="predicted"/>
<keyword evidence="5" id="KW-0560">Oxidoreductase</keyword>
<organism evidence="7 8">
    <name type="scientific">Strongyloides papillosus</name>
    <name type="common">Intestinal threadworm</name>
    <dbReference type="NCBI Taxonomy" id="174720"/>
    <lineage>
        <taxon>Eukaryota</taxon>
        <taxon>Metazoa</taxon>
        <taxon>Ecdysozoa</taxon>
        <taxon>Nematoda</taxon>
        <taxon>Chromadorea</taxon>
        <taxon>Rhabditida</taxon>
        <taxon>Tylenchina</taxon>
        <taxon>Panagrolaimomorpha</taxon>
        <taxon>Strongyloidoidea</taxon>
        <taxon>Strongyloididae</taxon>
        <taxon>Strongyloides</taxon>
    </lineage>
</organism>
<dbReference type="InterPro" id="IPR018517">
    <property type="entry name" value="tRNA_hU_synthase_CS"/>
</dbReference>
<dbReference type="SUPFAM" id="SSF54768">
    <property type="entry name" value="dsRNA-binding domain-like"/>
    <property type="match status" value="1"/>
</dbReference>
<accession>A0A0N5B9E8</accession>